<evidence type="ECO:0000256" key="4">
    <source>
        <dbReference type="ARBA" id="ARBA00023187"/>
    </source>
</evidence>
<feature type="region of interest" description="Disordered" evidence="10">
    <location>
        <begin position="754"/>
        <end position="807"/>
    </location>
</feature>
<dbReference type="Proteomes" id="UP000712281">
    <property type="component" value="Unassembled WGS sequence"/>
</dbReference>
<feature type="compositionally biased region" description="Low complexity" evidence="10">
    <location>
        <begin position="159"/>
        <end position="173"/>
    </location>
</feature>
<dbReference type="InterPro" id="IPR036020">
    <property type="entry name" value="WW_dom_sf"/>
</dbReference>
<evidence type="ECO:0000256" key="9">
    <source>
        <dbReference type="SAM" id="Coils"/>
    </source>
</evidence>
<name>A0A8S9HBZ7_BRACR</name>
<evidence type="ECO:0000256" key="7">
    <source>
        <dbReference type="ARBA" id="ARBA00061317"/>
    </source>
</evidence>
<dbReference type="PROSITE" id="PS01159">
    <property type="entry name" value="WW_DOMAIN_1"/>
    <property type="match status" value="1"/>
</dbReference>
<feature type="domain" description="FF" evidence="12">
    <location>
        <begin position="440"/>
        <end position="494"/>
    </location>
</feature>
<evidence type="ECO:0000259" key="12">
    <source>
        <dbReference type="PROSITE" id="PS51676"/>
    </source>
</evidence>
<protein>
    <recommendedName>
        <fullName evidence="15">WW domain-containing protein</fullName>
    </recommendedName>
</protein>
<evidence type="ECO:0000256" key="5">
    <source>
        <dbReference type="ARBA" id="ARBA00023242"/>
    </source>
</evidence>
<evidence type="ECO:0000259" key="11">
    <source>
        <dbReference type="PROSITE" id="PS50020"/>
    </source>
</evidence>
<comment type="subcellular location">
    <subcellularLocation>
        <location evidence="1">Nucleus</location>
    </subcellularLocation>
</comment>
<feature type="region of interest" description="Disordered" evidence="10">
    <location>
        <begin position="828"/>
        <end position="864"/>
    </location>
</feature>
<keyword evidence="4" id="KW-0508">mRNA splicing</keyword>
<comment type="caution">
    <text evidence="13">The sequence shown here is derived from an EMBL/GenBank/DDBJ whole genome shotgun (WGS) entry which is preliminary data.</text>
</comment>
<dbReference type="GO" id="GO:0071004">
    <property type="term" value="C:U2-type prespliceosome"/>
    <property type="evidence" value="ECO:0007669"/>
    <property type="project" value="TreeGrafter"/>
</dbReference>
<keyword evidence="2" id="KW-0507">mRNA processing</keyword>
<dbReference type="Gene3D" id="2.20.70.10">
    <property type="match status" value="1"/>
</dbReference>
<dbReference type="PANTHER" id="PTHR11864:SF33">
    <property type="entry name" value="PRE-MRNA-PROCESSING PROTEIN 40B"/>
    <property type="match status" value="1"/>
</dbReference>
<dbReference type="GO" id="GO:0045292">
    <property type="term" value="P:mRNA cis splicing, via spliceosome"/>
    <property type="evidence" value="ECO:0007669"/>
    <property type="project" value="InterPro"/>
</dbReference>
<sequence length="935" mass="105840">MANNPHYPGIQPFQHPNASSINLPRGFAPSMNFQHRPPIQAPQSEQVAHLASQNFQYVGRGGTTMNNGFPPQSYAPQLLQSMHHSLERPSQSNQVQHMPLGHPSLISQPNVSVASGTFLPEPYVQTSDINMNGGPRALFSHQSATSFGHLRAPTQVTGPSSHSQAQQSAPISQDNAPSSIMNPTFVHPKVASSQPIPFQEAATDWVEHTSADGRRYIANVYNVNTLLQRADAKTDWKEHSSPDGRKYYYNKVTKQSTWTMPEEMKIAREQAENASVQGLHAEGVVDASKVLSRSDTTSTAAPAGLPSQTSSTLPTSDTSEKLALTSDWEQAASVPGSSSPVENVDQVQAIADKTSELCDTAKTDNPSATVMITSAATLVDKETVSTENSGNADDVSAKNTNQGSGTGPEESRKHVVENERVDSQSEGKQIHQENFSYTNKSEAVDVFKSLLKSVNVGSDWTWEQAMREIINDRRYGVLRTLGERKQAFNEFLAQMRKAAEEEKIARQLKRYEDFRRMLEECVELTPSTRWSKAVTMLEDDERFKVVEREKDRRNIFEDHISDLKEKERVKAFEDRKRNIVEYRRFLESCNFIKVKDLPVYLAIASNSSGATPKELFEDAVEDLKRKYHELKSQIKDVLKLRKVTLSTGSTFDEFRVSVSEGIGSPSIPDFKLKLVFGDLLERAKEKEEKEARKQTRNTEKLVDMLRSFKYITASSSWEDSKHLVEGTEKFRTIGDESFRKKTFEDYVSHLKEQAKRIKQNKKEHVREEHDREKDKYGREKERVRERDSRDHRKQSSADNYNHDVDELHGKEPIDCSLAAERGLVLEAEDEGREKRRRKEGESEQTKRAEKEEELEDGECGRKNREGEVGVMMGLHLESLVETIKSKVSLLKKKKKKSYIKMDKSSSVRVEIRRKKTRDLINKTLKVADRPGQRAL</sequence>
<feature type="compositionally biased region" description="Basic and acidic residues" evidence="10">
    <location>
        <begin position="838"/>
        <end position="850"/>
    </location>
</feature>
<comment type="similarity">
    <text evidence="7">Belongs to the PRPF40 family.</text>
</comment>
<evidence type="ECO:0000256" key="8">
    <source>
        <dbReference type="ARBA" id="ARBA00064817"/>
    </source>
</evidence>
<feature type="compositionally biased region" description="Basic and acidic residues" evidence="10">
    <location>
        <begin position="409"/>
        <end position="429"/>
    </location>
</feature>
<organism evidence="13 14">
    <name type="scientific">Brassica cretica</name>
    <name type="common">Mustard</name>
    <dbReference type="NCBI Taxonomy" id="69181"/>
    <lineage>
        <taxon>Eukaryota</taxon>
        <taxon>Viridiplantae</taxon>
        <taxon>Streptophyta</taxon>
        <taxon>Embryophyta</taxon>
        <taxon>Tracheophyta</taxon>
        <taxon>Spermatophyta</taxon>
        <taxon>Magnoliopsida</taxon>
        <taxon>eudicotyledons</taxon>
        <taxon>Gunneridae</taxon>
        <taxon>Pentapetalae</taxon>
        <taxon>rosids</taxon>
        <taxon>malvids</taxon>
        <taxon>Brassicales</taxon>
        <taxon>Brassicaceae</taxon>
        <taxon>Brassiceae</taxon>
        <taxon>Brassica</taxon>
    </lineage>
</organism>
<evidence type="ECO:0000256" key="1">
    <source>
        <dbReference type="ARBA" id="ARBA00004123"/>
    </source>
</evidence>
<dbReference type="SMART" id="SM00441">
    <property type="entry name" value="FF"/>
    <property type="match status" value="3"/>
</dbReference>
<feature type="domain" description="FF" evidence="12">
    <location>
        <begin position="507"/>
        <end position="562"/>
    </location>
</feature>
<comment type="function">
    <text evidence="6">Binds the phosphorylated C-terminal domain (CTD) of the largest subunit of RNA polymerase II and functions as a scaffold for RNA processing machineries. May be involved in pre-mRNA splicing.</text>
</comment>
<evidence type="ECO:0000313" key="14">
    <source>
        <dbReference type="Proteomes" id="UP000712281"/>
    </source>
</evidence>
<feature type="domain" description="WW" evidence="11">
    <location>
        <begin position="230"/>
        <end position="263"/>
    </location>
</feature>
<dbReference type="InterPro" id="IPR002713">
    <property type="entry name" value="FF_domain"/>
</dbReference>
<dbReference type="InterPro" id="IPR039726">
    <property type="entry name" value="Prp40-like"/>
</dbReference>
<dbReference type="PANTHER" id="PTHR11864">
    <property type="entry name" value="PRE-MRNA-PROCESSING PROTEIN PRP40"/>
    <property type="match status" value="1"/>
</dbReference>
<feature type="region of interest" description="Disordered" evidence="10">
    <location>
        <begin position="382"/>
        <end position="429"/>
    </location>
</feature>
<dbReference type="Pfam" id="PF01846">
    <property type="entry name" value="FF"/>
    <property type="match status" value="3"/>
</dbReference>
<dbReference type="PROSITE" id="PS51676">
    <property type="entry name" value="FF"/>
    <property type="match status" value="3"/>
</dbReference>
<dbReference type="AlphaFoldDB" id="A0A8S9HBZ7"/>
<dbReference type="GO" id="GO:0003723">
    <property type="term" value="F:RNA binding"/>
    <property type="evidence" value="ECO:0007669"/>
    <property type="project" value="TreeGrafter"/>
</dbReference>
<dbReference type="InterPro" id="IPR001202">
    <property type="entry name" value="WW_dom"/>
</dbReference>
<evidence type="ECO:0000256" key="3">
    <source>
        <dbReference type="ARBA" id="ARBA00022737"/>
    </source>
</evidence>
<accession>A0A8S9HBZ7</accession>
<dbReference type="FunFam" id="1.10.10.440:FF:000013">
    <property type="entry name" value="pre-mRNA-processing protein 40A isoform X1"/>
    <property type="match status" value="1"/>
</dbReference>
<dbReference type="SMART" id="SM00456">
    <property type="entry name" value="WW"/>
    <property type="match status" value="1"/>
</dbReference>
<evidence type="ECO:0000256" key="6">
    <source>
        <dbReference type="ARBA" id="ARBA00056384"/>
    </source>
</evidence>
<keyword evidence="9" id="KW-0175">Coiled coil</keyword>
<proteinExistence type="inferred from homology"/>
<comment type="subunit">
    <text evidence="8">Interacts (via the WW domains) with the phosphorylated C-terminal domain of NRPB1 (via CTD domain).</text>
</comment>
<dbReference type="Gene3D" id="1.10.10.440">
    <property type="entry name" value="FF domain"/>
    <property type="match status" value="3"/>
</dbReference>
<evidence type="ECO:0000256" key="10">
    <source>
        <dbReference type="SAM" id="MobiDB-lite"/>
    </source>
</evidence>
<keyword evidence="3" id="KW-0677">Repeat</keyword>
<dbReference type="Pfam" id="PF00397">
    <property type="entry name" value="WW"/>
    <property type="match status" value="1"/>
</dbReference>
<gene>
    <name evidence="13" type="ORF">F2Q68_00017189</name>
</gene>
<feature type="compositionally biased region" description="Low complexity" evidence="10">
    <location>
        <begin position="305"/>
        <end position="317"/>
    </location>
</feature>
<feature type="compositionally biased region" description="Polar residues" evidence="10">
    <location>
        <begin position="385"/>
        <end position="403"/>
    </location>
</feature>
<dbReference type="Pfam" id="PF25432">
    <property type="entry name" value="FF_PRPF40A"/>
    <property type="match status" value="1"/>
</dbReference>
<dbReference type="SUPFAM" id="SSF81698">
    <property type="entry name" value="FF domain"/>
    <property type="match status" value="3"/>
</dbReference>
<dbReference type="InterPro" id="IPR036517">
    <property type="entry name" value="FF_domain_sf"/>
</dbReference>
<keyword evidence="5" id="KW-0539">Nucleus</keyword>
<dbReference type="SUPFAM" id="SSF51045">
    <property type="entry name" value="WW domain"/>
    <property type="match status" value="1"/>
</dbReference>
<feature type="region of interest" description="Disordered" evidence="10">
    <location>
        <begin position="151"/>
        <end position="184"/>
    </location>
</feature>
<dbReference type="PROSITE" id="PS50020">
    <property type="entry name" value="WW_DOMAIN_2"/>
    <property type="match status" value="1"/>
</dbReference>
<reference evidence="13" key="1">
    <citation type="submission" date="2019-12" db="EMBL/GenBank/DDBJ databases">
        <title>Genome sequencing and annotation of Brassica cretica.</title>
        <authorList>
            <person name="Studholme D.J."/>
            <person name="Sarris P.F."/>
        </authorList>
    </citation>
    <scope>NUCLEOTIDE SEQUENCE</scope>
    <source>
        <strain evidence="13">PFS-001/15</strain>
        <tissue evidence="13">Leaf</tissue>
    </source>
</reference>
<feature type="coiled-coil region" evidence="9">
    <location>
        <begin position="613"/>
        <end position="640"/>
    </location>
</feature>
<dbReference type="CDD" id="cd00201">
    <property type="entry name" value="WW"/>
    <property type="match status" value="1"/>
</dbReference>
<feature type="region of interest" description="Disordered" evidence="10">
    <location>
        <begin position="295"/>
        <end position="320"/>
    </location>
</feature>
<evidence type="ECO:0008006" key="15">
    <source>
        <dbReference type="Google" id="ProtNLM"/>
    </source>
</evidence>
<evidence type="ECO:0000313" key="13">
    <source>
        <dbReference type="EMBL" id="KAF2556035.1"/>
    </source>
</evidence>
<evidence type="ECO:0000256" key="2">
    <source>
        <dbReference type="ARBA" id="ARBA00022664"/>
    </source>
</evidence>
<feature type="domain" description="FF" evidence="12">
    <location>
        <begin position="684"/>
        <end position="749"/>
    </location>
</feature>
<dbReference type="EMBL" id="QGKW02001940">
    <property type="protein sequence ID" value="KAF2556035.1"/>
    <property type="molecule type" value="Genomic_DNA"/>
</dbReference>
<dbReference type="GO" id="GO:0005685">
    <property type="term" value="C:U1 snRNP"/>
    <property type="evidence" value="ECO:0007669"/>
    <property type="project" value="TreeGrafter"/>
</dbReference>
<dbReference type="GO" id="GO:0070063">
    <property type="term" value="F:RNA polymerase binding"/>
    <property type="evidence" value="ECO:0007669"/>
    <property type="project" value="UniProtKB-ARBA"/>
</dbReference>